<dbReference type="Gene3D" id="3.40.50.300">
    <property type="entry name" value="P-loop containing nucleotide triphosphate hydrolases"/>
    <property type="match status" value="1"/>
</dbReference>
<dbReference type="PANTHER" id="PTHR42939">
    <property type="entry name" value="ABC TRANSPORTER ATP-BINDING PROTEIN ALBC-RELATED"/>
    <property type="match status" value="1"/>
</dbReference>
<protein>
    <submittedName>
        <fullName evidence="5">ABC transporter ATP-binding protein</fullName>
    </submittedName>
</protein>
<evidence type="ECO:0000256" key="3">
    <source>
        <dbReference type="ARBA" id="ARBA00022840"/>
    </source>
</evidence>
<dbReference type="EMBL" id="BAAAJX010000005">
    <property type="protein sequence ID" value="GAA1493079.1"/>
    <property type="molecule type" value="Genomic_DNA"/>
</dbReference>
<dbReference type="SUPFAM" id="SSF52540">
    <property type="entry name" value="P-loop containing nucleoside triphosphate hydrolases"/>
    <property type="match status" value="1"/>
</dbReference>
<keyword evidence="6" id="KW-1185">Reference proteome</keyword>
<dbReference type="GO" id="GO:0005524">
    <property type="term" value="F:ATP binding"/>
    <property type="evidence" value="ECO:0007669"/>
    <property type="project" value="UniProtKB-KW"/>
</dbReference>
<dbReference type="Proteomes" id="UP001501742">
    <property type="component" value="Unassembled WGS sequence"/>
</dbReference>
<dbReference type="InterPro" id="IPR003593">
    <property type="entry name" value="AAA+_ATPase"/>
</dbReference>
<dbReference type="PROSITE" id="PS50893">
    <property type="entry name" value="ABC_TRANSPORTER_2"/>
    <property type="match status" value="1"/>
</dbReference>
<keyword evidence="1" id="KW-0813">Transport</keyword>
<evidence type="ECO:0000259" key="4">
    <source>
        <dbReference type="PROSITE" id="PS50893"/>
    </source>
</evidence>
<evidence type="ECO:0000313" key="6">
    <source>
        <dbReference type="Proteomes" id="UP001501742"/>
    </source>
</evidence>
<feature type="domain" description="ABC transporter" evidence="4">
    <location>
        <begin position="7"/>
        <end position="231"/>
    </location>
</feature>
<evidence type="ECO:0000256" key="1">
    <source>
        <dbReference type="ARBA" id="ARBA00022448"/>
    </source>
</evidence>
<sequence length="288" mass="30840">MSHEPVLAAVGLGKRLGRRDVFSAVDLEVWPGQVVGISGGNGSGKSTLMRVLSGTAHATAGVLRTTTAPKSIVPERFVPPDHMTPLSYLVHMGRLRGQRRAHTEPRALALLDELGVANARSSVLDELSKGNAQKLAIAQAFLSPVSVCFLDEPNTGLDDDTTVIVNAMIERAVASGTAIILTEHELTRTIRPDVQYRLQDARLTEVTPERAPSTGAALITLRPSDRTSLDRLRAAAATVSLHRDENVHDDDVSFTVEAGRVDDFLRTALDDGWSVRAVGPVPPRGGGR</sequence>
<dbReference type="PROSITE" id="PS00211">
    <property type="entry name" value="ABC_TRANSPORTER_1"/>
    <property type="match status" value="1"/>
</dbReference>
<evidence type="ECO:0000256" key="2">
    <source>
        <dbReference type="ARBA" id="ARBA00022741"/>
    </source>
</evidence>
<dbReference type="InterPro" id="IPR003439">
    <property type="entry name" value="ABC_transporter-like_ATP-bd"/>
</dbReference>
<dbReference type="InterPro" id="IPR027417">
    <property type="entry name" value="P-loop_NTPase"/>
</dbReference>
<evidence type="ECO:0000313" key="5">
    <source>
        <dbReference type="EMBL" id="GAA1493079.1"/>
    </source>
</evidence>
<accession>A0ABP4K6W1</accession>
<gene>
    <name evidence="5" type="ORF">GCM10009627_14250</name>
</gene>
<keyword evidence="3 5" id="KW-0067">ATP-binding</keyword>
<dbReference type="InterPro" id="IPR051782">
    <property type="entry name" value="ABC_Transporter_VariousFunc"/>
</dbReference>
<dbReference type="Pfam" id="PF00005">
    <property type="entry name" value="ABC_tran"/>
    <property type="match status" value="1"/>
</dbReference>
<keyword evidence="2" id="KW-0547">Nucleotide-binding</keyword>
<dbReference type="PANTHER" id="PTHR42939:SF1">
    <property type="entry name" value="ABC TRANSPORTER ATP-BINDING PROTEIN ALBC-RELATED"/>
    <property type="match status" value="1"/>
</dbReference>
<name>A0ABP4K6W1_9MICO</name>
<reference evidence="6" key="1">
    <citation type="journal article" date="2019" name="Int. J. Syst. Evol. Microbiol.">
        <title>The Global Catalogue of Microorganisms (GCM) 10K type strain sequencing project: providing services to taxonomists for standard genome sequencing and annotation.</title>
        <authorList>
            <consortium name="The Broad Institute Genomics Platform"/>
            <consortium name="The Broad Institute Genome Sequencing Center for Infectious Disease"/>
            <person name="Wu L."/>
            <person name="Ma J."/>
        </authorList>
    </citation>
    <scope>NUCLEOTIDE SEQUENCE [LARGE SCALE GENOMIC DNA]</scope>
    <source>
        <strain evidence="6">JCM 12140</strain>
    </source>
</reference>
<comment type="caution">
    <text evidence="5">The sequence shown here is derived from an EMBL/GenBank/DDBJ whole genome shotgun (WGS) entry which is preliminary data.</text>
</comment>
<proteinExistence type="predicted"/>
<organism evidence="5 6">
    <name type="scientific">Curtobacterium herbarum</name>
    <dbReference type="NCBI Taxonomy" id="150122"/>
    <lineage>
        <taxon>Bacteria</taxon>
        <taxon>Bacillati</taxon>
        <taxon>Actinomycetota</taxon>
        <taxon>Actinomycetes</taxon>
        <taxon>Micrococcales</taxon>
        <taxon>Microbacteriaceae</taxon>
        <taxon>Curtobacterium</taxon>
    </lineage>
</organism>
<dbReference type="InterPro" id="IPR017871">
    <property type="entry name" value="ABC_transporter-like_CS"/>
</dbReference>
<dbReference type="SMART" id="SM00382">
    <property type="entry name" value="AAA"/>
    <property type="match status" value="1"/>
</dbReference>
<dbReference type="RefSeq" id="WP_204606554.1">
    <property type="nucleotide sequence ID" value="NZ_BAAAJX010000005.1"/>
</dbReference>